<reference evidence="3" key="1">
    <citation type="submission" date="2013-11" db="EMBL/GenBank/DDBJ databases">
        <title>Genome sequence of the fusiform rust pathogen reveals effectors for host alternation and coevolution with pine.</title>
        <authorList>
            <consortium name="DOE Joint Genome Institute"/>
            <person name="Smith K."/>
            <person name="Pendleton A."/>
            <person name="Kubisiak T."/>
            <person name="Anderson C."/>
            <person name="Salamov A."/>
            <person name="Aerts A."/>
            <person name="Riley R."/>
            <person name="Clum A."/>
            <person name="Lindquist E."/>
            <person name="Ence D."/>
            <person name="Campbell M."/>
            <person name="Kronenberg Z."/>
            <person name="Feau N."/>
            <person name="Dhillon B."/>
            <person name="Hamelin R."/>
            <person name="Burleigh J."/>
            <person name="Smith J."/>
            <person name="Yandell M."/>
            <person name="Nelson C."/>
            <person name="Grigoriev I."/>
            <person name="Davis J."/>
        </authorList>
    </citation>
    <scope>NUCLEOTIDE SEQUENCE</scope>
    <source>
        <strain evidence="3">G11</strain>
    </source>
</reference>
<feature type="region of interest" description="Disordered" evidence="1">
    <location>
        <begin position="180"/>
        <end position="209"/>
    </location>
</feature>
<dbReference type="PANTHER" id="PTHR36102:SF1">
    <property type="entry name" value="YDR124W-LIKE HELICAL BUNDLE DOMAIN-CONTAINING PROTEIN"/>
    <property type="match status" value="1"/>
</dbReference>
<feature type="domain" description="Subtelomeric hrmA-associated cluster protein AFUB-079030/YDR124W-like helical bundle" evidence="2">
    <location>
        <begin position="339"/>
        <end position="452"/>
    </location>
</feature>
<evidence type="ECO:0000259" key="2">
    <source>
        <dbReference type="Pfam" id="PF11001"/>
    </source>
</evidence>
<organism evidence="3 4">
    <name type="scientific">Cronartium quercuum f. sp. fusiforme G11</name>
    <dbReference type="NCBI Taxonomy" id="708437"/>
    <lineage>
        <taxon>Eukaryota</taxon>
        <taxon>Fungi</taxon>
        <taxon>Dikarya</taxon>
        <taxon>Basidiomycota</taxon>
        <taxon>Pucciniomycotina</taxon>
        <taxon>Pucciniomycetes</taxon>
        <taxon>Pucciniales</taxon>
        <taxon>Coleosporiaceae</taxon>
        <taxon>Cronartium</taxon>
    </lineage>
</organism>
<name>A0A9P6NKN0_9BASI</name>
<feature type="compositionally biased region" description="Low complexity" evidence="1">
    <location>
        <begin position="182"/>
        <end position="202"/>
    </location>
</feature>
<evidence type="ECO:0000313" key="3">
    <source>
        <dbReference type="EMBL" id="KAG0145894.1"/>
    </source>
</evidence>
<gene>
    <name evidence="3" type="ORF">CROQUDRAFT_715891</name>
</gene>
<dbReference type="InterPro" id="IPR021264">
    <property type="entry name" value="AFUB_079030/YDR124W-like"/>
</dbReference>
<feature type="region of interest" description="Disordered" evidence="1">
    <location>
        <begin position="1"/>
        <end position="20"/>
    </location>
</feature>
<dbReference type="InterPro" id="IPR047092">
    <property type="entry name" value="AFUB_07903/YDR124W-like_hel"/>
</dbReference>
<keyword evidence="4" id="KW-1185">Reference proteome</keyword>
<sequence length="898" mass="99006">MPRIPTRTTPYDTPNRQHRHFKNKRDQILKALGKSSYINGSQYAIVWVSARGETETYASPVLRSLLSPQAGQCGLFGTEVLEKVKQASQRAKSDAKSSIVQDGKLPDIPDFCQNNAVSNNRKSLSTNSRLEEDGSFSKVVGCDLRQTLGVVGEECKENVPLRAKLKSYPNIFSVAQDGNTAISPSTSSSSSTILSPSPSPISKGHSSLRNTDNTLYSAIKDSCIDENKKEDVEMVETSGLLGSSQFSLISAGSRTVSNSSHPEKSAQLVAQNAGNSQSNLEESTIIPYFPSGERDKVGAIQNRSSIEADPQNSLRIFRPLPIRPEPQLMDYKEITFTTPQAISKFLEGKFGQLQQSTCKLVSKAWIKVIEPKKQTKFPYRGGDDKKPDWWPSDVRHKEPDHLAKPERLRLMLAILGSGRVKVSMLELASAEQSAHITQDKMVILRDIYIVAKEEERLRATWPDDSSFRPFKVRLSDSPPETELQFIASGLSTGAEKRPSTSCGAPRQEKRFQQVHFHNSASPSPRGDLSNIKSGNSLNQFKSKTFISSHSTKPYAFNFDPKRFSLKRSEPVITPLWRSESGHASRNTFSHTSTSVPADRTPTALNMFENNTQPYFPHLSYYASEITSDQQVFKDQQELVHQGNSERLRSVPFPNPGSNYGLSSESSNAAYVSGAEMNLSQWGGQLEPMLSNNILLPYTEPTTGNIGTGQSQSLAMMDIPDQPLQQDNLPKLSKSSSNNGDYKSVFPQTDNMLNSNCVSIPFSLNSVPSHTSNSEFPQNVLMSHLSSDCPQENPPWSTTEKNCLSILGSTYEPTHNYSLMSECSNLSRSGSSASVPFLGSMTQDSEFSFHNFNSEGFFNPTSTGIQKSSNDIPLSTSISNLNSQGIDTTDSQITTTQNI</sequence>
<feature type="compositionally biased region" description="Polar residues" evidence="1">
    <location>
        <begin position="1"/>
        <end position="14"/>
    </location>
</feature>
<evidence type="ECO:0000313" key="4">
    <source>
        <dbReference type="Proteomes" id="UP000886653"/>
    </source>
</evidence>
<dbReference type="AlphaFoldDB" id="A0A9P6NKN0"/>
<evidence type="ECO:0000256" key="1">
    <source>
        <dbReference type="SAM" id="MobiDB-lite"/>
    </source>
</evidence>
<accession>A0A9P6NKN0</accession>
<protein>
    <recommendedName>
        <fullName evidence="2">Subtelomeric hrmA-associated cluster protein AFUB-079030/YDR124W-like helical bundle domain-containing protein</fullName>
    </recommendedName>
</protein>
<dbReference type="PANTHER" id="PTHR36102">
    <property type="entry name" value="CHROMOSOME 10, WHOLE GENOME SHOTGUN SEQUENCE"/>
    <property type="match status" value="1"/>
</dbReference>
<dbReference type="Pfam" id="PF11001">
    <property type="entry name" value="AFUB_07903_YDR124W_hel"/>
    <property type="match status" value="1"/>
</dbReference>
<dbReference type="Proteomes" id="UP000886653">
    <property type="component" value="Unassembled WGS sequence"/>
</dbReference>
<dbReference type="OrthoDB" id="2497989at2759"/>
<proteinExistence type="predicted"/>
<dbReference type="EMBL" id="MU167269">
    <property type="protein sequence ID" value="KAG0145894.1"/>
    <property type="molecule type" value="Genomic_DNA"/>
</dbReference>
<comment type="caution">
    <text evidence="3">The sequence shown here is derived from an EMBL/GenBank/DDBJ whole genome shotgun (WGS) entry which is preliminary data.</text>
</comment>